<feature type="region of interest" description="Disordered" evidence="1">
    <location>
        <begin position="247"/>
        <end position="270"/>
    </location>
</feature>
<feature type="region of interest" description="Disordered" evidence="1">
    <location>
        <begin position="128"/>
        <end position="223"/>
    </location>
</feature>
<evidence type="ECO:0000313" key="2">
    <source>
        <dbReference type="EMBL" id="UMM39878.1"/>
    </source>
</evidence>
<accession>A0AAE9JQK8</accession>
<evidence type="ECO:0000313" key="3">
    <source>
        <dbReference type="Proteomes" id="UP000829354"/>
    </source>
</evidence>
<feature type="compositionally biased region" description="Basic and acidic residues" evidence="1">
    <location>
        <begin position="206"/>
        <end position="217"/>
    </location>
</feature>
<dbReference type="Proteomes" id="UP000829354">
    <property type="component" value="Chromosome X"/>
</dbReference>
<keyword evidence="3" id="KW-1185">Reference proteome</keyword>
<reference evidence="2 3" key="1">
    <citation type="submission" date="2022-04" db="EMBL/GenBank/DDBJ databases">
        <title>Chromosome-level reference genomes for two strains of Caenorhabditis briggsae: an improved platform for comparative genomics.</title>
        <authorList>
            <person name="Stevens L."/>
            <person name="Andersen E."/>
        </authorList>
    </citation>
    <scope>NUCLEOTIDE SEQUENCE [LARGE SCALE GENOMIC DNA]</scope>
    <source>
        <strain evidence="2">VX34</strain>
        <tissue evidence="2">Whole-organism</tissue>
    </source>
</reference>
<sequence>MNYDRRFSPGANPDYSNRTMNYRDSRSQQITPRGGIESRANAYGREYPPLRSRSQTNMDQDYGDRFSQQQPFYDNRGLDTKSRSKSLDNREFRGGGYDDGFYRNEYSNQEGGVVIPIRRDIGRDAQYDYRSSPQTRHREVEPYGIDDRRPPVGQEVHIPYNRDIREGPPMSREPMREPIEPLPKYFPPRRSFDGRMGDSPKSYSSRFKEHSTRRDFGRGPGFGDDFEREDYGAVQPYRGPPVVASGGGGGGGYRSSSYHRSHHESYGGGGGGHEFGTSRGAITQQPGVFHQDMRPVRPIQHHRVQCCCFKFVWPPWSYENAPPPQPIYRNI</sequence>
<evidence type="ECO:0000256" key="1">
    <source>
        <dbReference type="SAM" id="MobiDB-lite"/>
    </source>
</evidence>
<feature type="compositionally biased region" description="Basic and acidic residues" evidence="1">
    <location>
        <begin position="136"/>
        <end position="150"/>
    </location>
</feature>
<gene>
    <name evidence="2" type="ORF">L5515_016746</name>
</gene>
<proteinExistence type="predicted"/>
<organism evidence="2 3">
    <name type="scientific">Caenorhabditis briggsae</name>
    <dbReference type="NCBI Taxonomy" id="6238"/>
    <lineage>
        <taxon>Eukaryota</taxon>
        <taxon>Metazoa</taxon>
        <taxon>Ecdysozoa</taxon>
        <taxon>Nematoda</taxon>
        <taxon>Chromadorea</taxon>
        <taxon>Rhabditida</taxon>
        <taxon>Rhabditina</taxon>
        <taxon>Rhabditomorpha</taxon>
        <taxon>Rhabditoidea</taxon>
        <taxon>Rhabditidae</taxon>
        <taxon>Peloderinae</taxon>
        <taxon>Caenorhabditis</taxon>
    </lineage>
</organism>
<name>A0AAE9JQK8_CAEBR</name>
<feature type="compositionally biased region" description="Basic and acidic residues" evidence="1">
    <location>
        <begin position="76"/>
        <end position="93"/>
    </location>
</feature>
<dbReference type="AlphaFoldDB" id="A0AAE9JQK8"/>
<dbReference type="EMBL" id="CP092625">
    <property type="protein sequence ID" value="UMM39878.1"/>
    <property type="molecule type" value="Genomic_DNA"/>
</dbReference>
<feature type="region of interest" description="Disordered" evidence="1">
    <location>
        <begin position="1"/>
        <end position="96"/>
    </location>
</feature>
<protein>
    <submittedName>
        <fullName evidence="2">Uncharacterized protein</fullName>
    </submittedName>
</protein>